<name>A0A2R6BK09_9ARCH</name>
<reference evidence="1 2" key="1">
    <citation type="submission" date="2017-04" db="EMBL/GenBank/DDBJ databases">
        <title>Novel microbial lineages endemic to geothermal iron-oxide mats fill important gaps in the evolutionary history of Archaea.</title>
        <authorList>
            <person name="Jay Z.J."/>
            <person name="Beam J.P."/>
            <person name="Dlakic M."/>
            <person name="Rusch D.B."/>
            <person name="Kozubal M.A."/>
            <person name="Inskeep W.P."/>
        </authorList>
    </citation>
    <scope>NUCLEOTIDE SEQUENCE [LARGE SCALE GENOMIC DNA]</scope>
    <source>
        <strain evidence="1">ECH_B_SAG-F08</strain>
    </source>
</reference>
<evidence type="ECO:0000313" key="2">
    <source>
        <dbReference type="Proteomes" id="UP000240381"/>
    </source>
</evidence>
<dbReference type="EMBL" id="NEXM01000024">
    <property type="protein sequence ID" value="PSN98808.1"/>
    <property type="molecule type" value="Genomic_DNA"/>
</dbReference>
<comment type="caution">
    <text evidence="1">The sequence shown here is derived from an EMBL/GenBank/DDBJ whole genome shotgun (WGS) entry which is preliminary data.</text>
</comment>
<sequence length="170" mass="19462">MEVSLSGCNERTLFLKLRLSAREGEKLAKELERRPEHIDEAYGCPARHRVRVFLSDGFAEVVFSPYPRKLVYALNRARFKGYAALREACGASGEWGKYALTDAEKLKREIEKINRQVVRPVKRELEAYEESALFSALDELVRAYTGYGIPKFSQKIKELGITLKQELTMS</sequence>
<organism evidence="1 2">
    <name type="scientific">Candidatus Marsarchaeota G2 archaeon ECH_B_SAG-F08</name>
    <dbReference type="NCBI Taxonomy" id="1978165"/>
    <lineage>
        <taxon>Archaea</taxon>
        <taxon>Candidatus Marsarchaeota</taxon>
        <taxon>Candidatus Marsarchaeota group 2</taxon>
    </lineage>
</organism>
<gene>
    <name evidence="1" type="ORF">B9Q11_01765</name>
</gene>
<accession>A0A2R6BK09</accession>
<dbReference type="AlphaFoldDB" id="A0A2R6BK09"/>
<proteinExistence type="predicted"/>
<evidence type="ECO:0000313" key="1">
    <source>
        <dbReference type="EMBL" id="PSN98808.1"/>
    </source>
</evidence>
<dbReference type="Proteomes" id="UP000240381">
    <property type="component" value="Unassembled WGS sequence"/>
</dbReference>
<protein>
    <submittedName>
        <fullName evidence="1">Uncharacterized protein</fullName>
    </submittedName>
</protein>